<comment type="caution">
    <text evidence="2">The sequence shown here is derived from an EMBL/GenBank/DDBJ whole genome shotgun (WGS) entry which is preliminary data.</text>
</comment>
<proteinExistence type="predicted"/>
<evidence type="ECO:0000313" key="3">
    <source>
        <dbReference type="Proteomes" id="UP001500426"/>
    </source>
</evidence>
<name>A0ABP7UZG5_9FLAO</name>
<reference evidence="3" key="1">
    <citation type="journal article" date="2019" name="Int. J. Syst. Evol. Microbiol.">
        <title>The Global Catalogue of Microorganisms (GCM) 10K type strain sequencing project: providing services to taxonomists for standard genome sequencing and annotation.</title>
        <authorList>
            <consortium name="The Broad Institute Genomics Platform"/>
            <consortium name="The Broad Institute Genome Sequencing Center for Infectious Disease"/>
            <person name="Wu L."/>
            <person name="Ma J."/>
        </authorList>
    </citation>
    <scope>NUCLEOTIDE SEQUENCE [LARGE SCALE GENOMIC DNA]</scope>
    <source>
        <strain evidence="3">JCM 17068</strain>
    </source>
</reference>
<dbReference type="EMBL" id="BAABCS010000020">
    <property type="protein sequence ID" value="GAA4056229.1"/>
    <property type="molecule type" value="Genomic_DNA"/>
</dbReference>
<accession>A0ABP7UZG5</accession>
<dbReference type="Proteomes" id="UP001500426">
    <property type="component" value="Unassembled WGS sequence"/>
</dbReference>
<feature type="region of interest" description="Disordered" evidence="1">
    <location>
        <begin position="1"/>
        <end position="21"/>
    </location>
</feature>
<gene>
    <name evidence="2" type="ORF">GCM10022388_23510</name>
</gene>
<sequence>MKTTDAISVENPISETTAKIEVEEPKSETLIQTSVESSKSEDNIKQESVIVSSIEVPKTETDFKPETGKISALSLGSIRAKKEMMEAQKGVVKVEEHLPSEDFTETEMLELWYKFADRLGDKGAKIMESLLRISDPKLDGTIIIYELPNEGSKIDFEKAKPELLGYLRGHLHNHDITIEVVVNEAVKVKNAFTPQDKYNRLNEINPNLEVLKKTFDLDL</sequence>
<evidence type="ECO:0000313" key="2">
    <source>
        <dbReference type="EMBL" id="GAA4056229.1"/>
    </source>
</evidence>
<dbReference type="RefSeq" id="WP_345094826.1">
    <property type="nucleotide sequence ID" value="NZ_BAABCS010000020.1"/>
</dbReference>
<feature type="compositionally biased region" description="Polar residues" evidence="1">
    <location>
        <begin position="1"/>
        <end position="17"/>
    </location>
</feature>
<evidence type="ECO:0000256" key="1">
    <source>
        <dbReference type="SAM" id="MobiDB-lite"/>
    </source>
</evidence>
<protein>
    <submittedName>
        <fullName evidence="2">DNA polymerase III subunit gamma/tau</fullName>
    </submittedName>
</protein>
<keyword evidence="3" id="KW-1185">Reference proteome</keyword>
<organism evidence="2 3">
    <name type="scientific">Flavobacterium chungnamense</name>
    <dbReference type="NCBI Taxonomy" id="706182"/>
    <lineage>
        <taxon>Bacteria</taxon>
        <taxon>Pseudomonadati</taxon>
        <taxon>Bacteroidota</taxon>
        <taxon>Flavobacteriia</taxon>
        <taxon>Flavobacteriales</taxon>
        <taxon>Flavobacteriaceae</taxon>
        <taxon>Flavobacterium</taxon>
    </lineage>
</organism>